<organism evidence="1 2">
    <name type="scientific">Apatococcus fuscideae</name>
    <dbReference type="NCBI Taxonomy" id="2026836"/>
    <lineage>
        <taxon>Eukaryota</taxon>
        <taxon>Viridiplantae</taxon>
        <taxon>Chlorophyta</taxon>
        <taxon>core chlorophytes</taxon>
        <taxon>Trebouxiophyceae</taxon>
        <taxon>Chlorellales</taxon>
        <taxon>Chlorellaceae</taxon>
        <taxon>Apatococcus</taxon>
    </lineage>
</organism>
<evidence type="ECO:0000313" key="2">
    <source>
        <dbReference type="Proteomes" id="UP001485043"/>
    </source>
</evidence>
<sequence>MASLTATPAEIEARAHAASAKMAEFTATMEPHALEMRQMLSTEASLRAEKLEPSRGRKLRQLNLGLPPPAPYVYSPPPPPNAAKLPDGSTCCPTKPILPQLPPLPPNAGDLSWPQYMNARCQFQIQGNNQTANGIISANINCGLEIYGSSVTNIAIGQDFPFLTITEGTTPVLVTGSTFGGITTCVGNSNPNSTMCLPVIAATNPTTYIEILSSYFYNNNCFNPNICHSDGANFIMNTTVILSSQVTVYGYPIITGFGIIDTSFIGGNYVNGSGAGLAISDCPNTSVRNSIFFNNDAALVGGAIDIRGNSTGSKIDGSFFLNNVAVNYFGGGGNTINTTPTTLQSAEYTTVTLAIPGLAPLLGK</sequence>
<name>A0AAW1SPZ0_9CHLO</name>
<dbReference type="Proteomes" id="UP001485043">
    <property type="component" value="Unassembled WGS sequence"/>
</dbReference>
<dbReference type="EMBL" id="JALJOV010001322">
    <property type="protein sequence ID" value="KAK9849788.1"/>
    <property type="molecule type" value="Genomic_DNA"/>
</dbReference>
<reference evidence="1 2" key="1">
    <citation type="journal article" date="2024" name="Nat. Commun.">
        <title>Phylogenomics reveals the evolutionary origins of lichenization in chlorophyte algae.</title>
        <authorList>
            <person name="Puginier C."/>
            <person name="Libourel C."/>
            <person name="Otte J."/>
            <person name="Skaloud P."/>
            <person name="Haon M."/>
            <person name="Grisel S."/>
            <person name="Petersen M."/>
            <person name="Berrin J.G."/>
            <person name="Delaux P.M."/>
            <person name="Dal Grande F."/>
            <person name="Keller J."/>
        </authorList>
    </citation>
    <scope>NUCLEOTIDE SEQUENCE [LARGE SCALE GENOMIC DNA]</scope>
    <source>
        <strain evidence="1 2">SAG 2523</strain>
    </source>
</reference>
<keyword evidence="2" id="KW-1185">Reference proteome</keyword>
<evidence type="ECO:0008006" key="3">
    <source>
        <dbReference type="Google" id="ProtNLM"/>
    </source>
</evidence>
<comment type="caution">
    <text evidence="1">The sequence shown here is derived from an EMBL/GenBank/DDBJ whole genome shotgun (WGS) entry which is preliminary data.</text>
</comment>
<protein>
    <recommendedName>
        <fullName evidence="3">Right handed beta helix domain-containing protein</fullName>
    </recommendedName>
</protein>
<dbReference type="AlphaFoldDB" id="A0AAW1SPZ0"/>
<gene>
    <name evidence="1" type="ORF">WJX84_005720</name>
</gene>
<accession>A0AAW1SPZ0</accession>
<proteinExistence type="predicted"/>
<evidence type="ECO:0000313" key="1">
    <source>
        <dbReference type="EMBL" id="KAK9849788.1"/>
    </source>
</evidence>